<dbReference type="GO" id="GO:0006643">
    <property type="term" value="P:membrane lipid metabolic process"/>
    <property type="evidence" value="ECO:0007669"/>
    <property type="project" value="TreeGrafter"/>
</dbReference>
<keyword evidence="6" id="KW-0472">Membrane</keyword>
<gene>
    <name evidence="8" type="ORF">PENTCL1PPCAC_15168</name>
</gene>
<name>A0AAV5TF04_9BILA</name>
<evidence type="ECO:0000256" key="5">
    <source>
        <dbReference type="ARBA" id="ARBA00023098"/>
    </source>
</evidence>
<dbReference type="GO" id="GO:0016020">
    <property type="term" value="C:membrane"/>
    <property type="evidence" value="ECO:0007669"/>
    <property type="project" value="GOC"/>
</dbReference>
<dbReference type="InterPro" id="IPR006694">
    <property type="entry name" value="Fatty_acid_hydroxylase"/>
</dbReference>
<comment type="subcellular location">
    <subcellularLocation>
        <location evidence="1">Endomembrane system</location>
        <topology evidence="1">Multi-pass membrane protein</topology>
    </subcellularLocation>
</comment>
<feature type="non-terminal residue" evidence="8">
    <location>
        <position position="1"/>
    </location>
</feature>
<dbReference type="GO" id="GO:0050479">
    <property type="term" value="F:glyceryl-ether monooxygenase activity"/>
    <property type="evidence" value="ECO:0007669"/>
    <property type="project" value="TreeGrafter"/>
</dbReference>
<dbReference type="GO" id="GO:0005506">
    <property type="term" value="F:iron ion binding"/>
    <property type="evidence" value="ECO:0007669"/>
    <property type="project" value="InterPro"/>
</dbReference>
<evidence type="ECO:0000256" key="1">
    <source>
        <dbReference type="ARBA" id="ARBA00004127"/>
    </source>
</evidence>
<evidence type="ECO:0000256" key="6">
    <source>
        <dbReference type="ARBA" id="ARBA00023136"/>
    </source>
</evidence>
<keyword evidence="5" id="KW-0443">Lipid metabolism</keyword>
<protein>
    <recommendedName>
        <fullName evidence="7">Fatty acid hydroxylase domain-containing protein</fullName>
    </recommendedName>
</protein>
<sequence length="262" mass="31563">LFVVWFRLSGSLVCNTIYCHVYEKVHLIKLDIYNPWVWVLCFFTQDLAYYLGHRAMHEWGIFWAFHQMHHSSEYFNFATSIRKNAFIEIGALGFNLLQCLFMPPQIFIPHRHLNWTYQFWIHNEYIPHIGFLEYIFCTPSNHRVHHGRNPYCIDRNYGSILIIWDRMFGTYAEERADEPVVYGLVENVKTYNTLWLQWSPFDFYLRKKGQMRDDNGKQYFPGFWNKLSAIFAPPGYLPGMKTRRFLFWHYLADNTEGIPEVE</sequence>
<keyword evidence="4" id="KW-0560">Oxidoreductase</keyword>
<keyword evidence="9" id="KW-1185">Reference proteome</keyword>
<evidence type="ECO:0000256" key="4">
    <source>
        <dbReference type="ARBA" id="ARBA00023002"/>
    </source>
</evidence>
<feature type="non-terminal residue" evidence="8">
    <location>
        <position position="262"/>
    </location>
</feature>
<comment type="caution">
    <text evidence="8">The sequence shown here is derived from an EMBL/GenBank/DDBJ whole genome shotgun (WGS) entry which is preliminary data.</text>
</comment>
<dbReference type="Proteomes" id="UP001432027">
    <property type="component" value="Unassembled WGS sequence"/>
</dbReference>
<dbReference type="AlphaFoldDB" id="A0AAV5TF04"/>
<dbReference type="EMBL" id="BTSX01000004">
    <property type="protein sequence ID" value="GMS92993.1"/>
    <property type="molecule type" value="Genomic_DNA"/>
</dbReference>
<organism evidence="8 9">
    <name type="scientific">Pristionchus entomophagus</name>
    <dbReference type="NCBI Taxonomy" id="358040"/>
    <lineage>
        <taxon>Eukaryota</taxon>
        <taxon>Metazoa</taxon>
        <taxon>Ecdysozoa</taxon>
        <taxon>Nematoda</taxon>
        <taxon>Chromadorea</taxon>
        <taxon>Rhabditida</taxon>
        <taxon>Rhabditina</taxon>
        <taxon>Diplogasteromorpha</taxon>
        <taxon>Diplogasteroidea</taxon>
        <taxon>Neodiplogasteridae</taxon>
        <taxon>Pristionchus</taxon>
    </lineage>
</organism>
<accession>A0AAV5TF04</accession>
<dbReference type="PANTHER" id="PTHR21624:SF1">
    <property type="entry name" value="ALKYLGLYCEROL MONOOXYGENASE"/>
    <property type="match status" value="1"/>
</dbReference>
<proteinExistence type="predicted"/>
<keyword evidence="3" id="KW-1133">Transmembrane helix</keyword>
<dbReference type="PANTHER" id="PTHR21624">
    <property type="entry name" value="STEROL DESATURASE-RELATED PROTEIN"/>
    <property type="match status" value="1"/>
</dbReference>
<feature type="domain" description="Fatty acid hydroxylase" evidence="7">
    <location>
        <begin position="38"/>
        <end position="170"/>
    </location>
</feature>
<evidence type="ECO:0000256" key="2">
    <source>
        <dbReference type="ARBA" id="ARBA00022692"/>
    </source>
</evidence>
<evidence type="ECO:0000256" key="3">
    <source>
        <dbReference type="ARBA" id="ARBA00022989"/>
    </source>
</evidence>
<dbReference type="GO" id="GO:0008610">
    <property type="term" value="P:lipid biosynthetic process"/>
    <property type="evidence" value="ECO:0007669"/>
    <property type="project" value="InterPro"/>
</dbReference>
<keyword evidence="2" id="KW-0812">Transmembrane</keyword>
<dbReference type="InterPro" id="IPR051689">
    <property type="entry name" value="Sterol_desaturase/TMEM195"/>
</dbReference>
<dbReference type="GO" id="GO:0005783">
    <property type="term" value="C:endoplasmic reticulum"/>
    <property type="evidence" value="ECO:0007669"/>
    <property type="project" value="TreeGrafter"/>
</dbReference>
<evidence type="ECO:0000259" key="7">
    <source>
        <dbReference type="Pfam" id="PF04116"/>
    </source>
</evidence>
<evidence type="ECO:0000313" key="8">
    <source>
        <dbReference type="EMBL" id="GMS92993.1"/>
    </source>
</evidence>
<dbReference type="Pfam" id="PF04116">
    <property type="entry name" value="FA_hydroxylase"/>
    <property type="match status" value="1"/>
</dbReference>
<evidence type="ECO:0000313" key="9">
    <source>
        <dbReference type="Proteomes" id="UP001432027"/>
    </source>
</evidence>
<reference evidence="8" key="1">
    <citation type="submission" date="2023-10" db="EMBL/GenBank/DDBJ databases">
        <title>Genome assembly of Pristionchus species.</title>
        <authorList>
            <person name="Yoshida K."/>
            <person name="Sommer R.J."/>
        </authorList>
    </citation>
    <scope>NUCLEOTIDE SEQUENCE</scope>
    <source>
        <strain evidence="8">RS0144</strain>
    </source>
</reference>